<feature type="chain" id="PRO_5004016359" description="DUF3108 domain-containing protein" evidence="1">
    <location>
        <begin position="27"/>
        <end position="290"/>
    </location>
</feature>
<keyword evidence="1" id="KW-0732">Signal</keyword>
<reference evidence="3" key="1">
    <citation type="journal article" date="2013" name="Stand. Genomic Sci.">
        <title>Complete genome sequence of Desulfocapsa sulfexigens, a marine deltaproteobacterium specialized in disproportionating inorganic sulfur compounds.</title>
        <authorList>
            <person name="Finster K.W."/>
            <person name="Kjeldsen K.U."/>
            <person name="Kube M."/>
            <person name="Reinhardt R."/>
            <person name="Mussmann M."/>
            <person name="Amann R."/>
            <person name="Schreiber L."/>
        </authorList>
    </citation>
    <scope>NUCLEOTIDE SEQUENCE [LARGE SCALE GENOMIC DNA]</scope>
    <source>
        <strain evidence="3">DSM 10523 / SB164P1</strain>
    </source>
</reference>
<gene>
    <name evidence="2" type="ordered locus">UWK_02741</name>
</gene>
<protein>
    <recommendedName>
        <fullName evidence="4">DUF3108 domain-containing protein</fullName>
    </recommendedName>
</protein>
<dbReference type="STRING" id="1167006.UWK_02741"/>
<dbReference type="Pfam" id="PF11306">
    <property type="entry name" value="DUF3108"/>
    <property type="match status" value="1"/>
</dbReference>
<name>M1PSE7_DESSD</name>
<keyword evidence="3" id="KW-1185">Reference proteome</keyword>
<feature type="signal peptide" evidence="1">
    <location>
        <begin position="1"/>
        <end position="26"/>
    </location>
</feature>
<evidence type="ECO:0008006" key="4">
    <source>
        <dbReference type="Google" id="ProtNLM"/>
    </source>
</evidence>
<organism evidence="2 3">
    <name type="scientific">Desulfocapsa sulfexigens (strain DSM 10523 / SB164P1)</name>
    <dbReference type="NCBI Taxonomy" id="1167006"/>
    <lineage>
        <taxon>Bacteria</taxon>
        <taxon>Pseudomonadati</taxon>
        <taxon>Thermodesulfobacteriota</taxon>
        <taxon>Desulfobulbia</taxon>
        <taxon>Desulfobulbales</taxon>
        <taxon>Desulfocapsaceae</taxon>
        <taxon>Desulfocapsa</taxon>
    </lineage>
</organism>
<dbReference type="eggNOG" id="COG3170">
    <property type="taxonomic scope" value="Bacteria"/>
</dbReference>
<evidence type="ECO:0000313" key="3">
    <source>
        <dbReference type="Proteomes" id="UP000011721"/>
    </source>
</evidence>
<dbReference type="AlphaFoldDB" id="M1PSE7"/>
<evidence type="ECO:0000313" key="2">
    <source>
        <dbReference type="EMBL" id="AGF79276.1"/>
    </source>
</evidence>
<proteinExistence type="predicted"/>
<dbReference type="RefSeq" id="WP_015404962.1">
    <property type="nucleotide sequence ID" value="NC_020304.1"/>
</dbReference>
<dbReference type="HOGENOM" id="CLU_958864_0_0_7"/>
<dbReference type="InterPro" id="IPR021457">
    <property type="entry name" value="DUF3108"/>
</dbReference>
<dbReference type="KEGG" id="dsf:UWK_02741"/>
<dbReference type="EMBL" id="CP003985">
    <property type="protein sequence ID" value="AGF79276.1"/>
    <property type="molecule type" value="Genomic_DNA"/>
</dbReference>
<dbReference type="Proteomes" id="UP000011721">
    <property type="component" value="Chromosome"/>
</dbReference>
<evidence type="ECO:0000256" key="1">
    <source>
        <dbReference type="SAM" id="SignalP"/>
    </source>
</evidence>
<accession>M1PSE7</accession>
<dbReference type="OrthoDB" id="9806641at2"/>
<sequence length="290" mass="33006">MMRHFIFQACSLLFSIFITCCVESVAALYPNGEVIDDVVTTIYTGGEKLKYKISWTGGVKIGELQLEVQRQADDENVFELKAVVKDSGMFHFFYPVNDVFLTRVAGDKRLPVSYEVTQKEGRNYKARRYTEYNQQAGTVRYQKNTKDPVEYTVDGEVHNEFSSFFFTRSMKLERDYPVIVPTFADGKRHEVIVRVGAETRIKKTILGDVNVLPVTPLMGFKGLYDKAGATVIWLTNDECRIPVRIRSRILLGSLTAELLSYSNPHCGDQSEYHKKIPASVEKLPELEMGD</sequence>